<proteinExistence type="predicted"/>
<evidence type="ECO:0000313" key="3">
    <source>
        <dbReference type="Proteomes" id="UP000679779"/>
    </source>
</evidence>
<evidence type="ECO:0000313" key="2">
    <source>
        <dbReference type="EMBL" id="GIO33663.1"/>
    </source>
</evidence>
<feature type="region of interest" description="Disordered" evidence="1">
    <location>
        <begin position="22"/>
        <end position="42"/>
    </location>
</feature>
<accession>A0A919XP21</accession>
<gene>
    <name evidence="2" type="ORF">J2TS6_48040</name>
</gene>
<feature type="compositionally biased region" description="Basic and acidic residues" evidence="1">
    <location>
        <begin position="22"/>
        <end position="33"/>
    </location>
</feature>
<evidence type="ECO:0000256" key="1">
    <source>
        <dbReference type="SAM" id="MobiDB-lite"/>
    </source>
</evidence>
<protein>
    <submittedName>
        <fullName evidence="2">Uncharacterized protein</fullName>
    </submittedName>
</protein>
<sequence>MQDFEKFEADLKQVAIDGESARRIDQDELHADKTANATSPDRKAALGVSAVQILYSTALESLGAHSGRR</sequence>
<dbReference type="Proteomes" id="UP000679779">
    <property type="component" value="Unassembled WGS sequence"/>
</dbReference>
<dbReference type="EMBL" id="BORQ01000007">
    <property type="protein sequence ID" value="GIO33663.1"/>
    <property type="molecule type" value="Genomic_DNA"/>
</dbReference>
<reference evidence="2" key="1">
    <citation type="submission" date="2021-03" db="EMBL/GenBank/DDBJ databases">
        <title>Antimicrobial resistance genes in bacteria isolated from Japanese honey, and their potential for conferring macrolide and lincosamide resistance in the American foulbrood pathogen Paenibacillus larvae.</title>
        <authorList>
            <person name="Okamoto M."/>
            <person name="Kumagai M."/>
            <person name="Kanamori H."/>
            <person name="Takamatsu D."/>
        </authorList>
    </citation>
    <scope>NUCLEOTIDE SEQUENCE</scope>
    <source>
        <strain evidence="2">J2TS6</strain>
    </source>
</reference>
<dbReference type="AlphaFoldDB" id="A0A919XP21"/>
<organism evidence="2 3">
    <name type="scientific">Paenibacillus albilobatus</name>
    <dbReference type="NCBI Taxonomy" id="2716884"/>
    <lineage>
        <taxon>Bacteria</taxon>
        <taxon>Bacillati</taxon>
        <taxon>Bacillota</taxon>
        <taxon>Bacilli</taxon>
        <taxon>Bacillales</taxon>
        <taxon>Paenibacillaceae</taxon>
        <taxon>Paenibacillus</taxon>
    </lineage>
</organism>
<comment type="caution">
    <text evidence="2">The sequence shown here is derived from an EMBL/GenBank/DDBJ whole genome shotgun (WGS) entry which is preliminary data.</text>
</comment>
<keyword evidence="3" id="KW-1185">Reference proteome</keyword>
<name>A0A919XP21_9BACL</name>